<sequence>MSSWLGGLGSGLGQSLGQVGGSLASLTGQISNFTKDMLLEGTEEAQAAVPHVRREDIEAIHAILRSEVEISHLKARQIALQDQVQKLQSAAQLAPAGVAGGPSTITSPAFAYDVSHHPSAFHGDDMDFGDVISSQQEINRLSNEVSRLESEVGHWRRIAQTTKAQGANSSDQSEICKLQNIIQELKQSQSQALDVHQHEMSVLQNAHQQKLTEITRRHREELSDYEERIEELEHLLQPDGSGVGVTDHSKVHELQKTIQALQTEKVESTQKVEELANSVKDISQKLSSAENDRDALRQEQELLSVEKRRIMEECERLKRECGKLQSSVTEQSDTGAGKERTAPQSSSVEEDVLRLRQALSDAESEIVRLRSLNQDTSPTEDHVALQKHVQALQKENSFLSQEKEELQISLLKLNNDYEEITSTVTRNKSLDSELNDLRHNLEAKEQELNQSLTEKEILMAELEELDKQNQEATKHMILMKDQLSKQQNEGDHMISKLKQDIDAAKEKVHRLEDDKVHITKELNLQKEKCTKSELALHDLHGAKQKLQDQVEDLVDQLSKLQRDHFNTQEENAELREQIGLNEKELSRVRSELTQPHGQDSDSDVKDDVAKEREAEVRHLKQHLSEVEQINEHLEKAAFDLKMENEKLVVACEDVRHQLEESLAGKSQVSLEKDSIVEALRAEKRQLEAELCQAKERLLEQAGRYERAMEVSAAHDQDSAVLRRDQEHLLQRSREKDAEVAELKRSMEELNAKHQETRALLASSAQERQQLTQLVKEKALLIETLEGRGSALQGELDKYAQALRKSESSRQAMEERDRSLASMKEENNHLQEELERLREQQSRATPVAEQRTLDALAELESEVSRLNVLKDSLEGEIKHYQKMVDDHTQSEIRLLQSLQEQKKEMDEFKSQHEHMSVAHTQLFREKEEEIRALHKTIEQIKSRLHGDRQDPGTENADIFHETKVQTLHLENGSEKHDLSKAETERLVKGLKERELEIQLLNEKNVSLTRQIDQLSKDEVGRLTQIIQQKDSEIQALHTRMASAACTQDALYLQQQLQACAMEREQMVAVLNEKTRENSRLKTEYHRLMDIVAAKEAALVNLQGENQKLSIRLESSSSQEMFKETVQNLSRIIREKDIEIDALSQKCQTLLTVLQTSSADDALGSVNSNQFEELLQERDKLKQQVKKMEEWKQQVMTTVQNMQHESAQLQEELHKLQAQVSVDSDHNSKLQVDYAGLIQSYEQSETKLRNFGQELAQVQHSIGQLCSTKDLLLGKLDVISPQLTAAGPSAAPQLADLPRARKPEQPSEPSQLLHRELEELRKLLQEKDATIRTLQENNHRLSDSMAATSELGRLEQEQTGSEMKQIKEKQDVLQKLLKEKDLLIKAQSDQLLSLKENFASKASENEVLRQAVTNLKERMLILEMDLRKLKEENDRVAEAARGKETEYQALQETNTKFSMMLREKEFESHTMKEKALALEQLLKEKEQGKTGELNQLLNAVKSVQEKTVLFQQERDQVMLALKQKQMENSVLQNEPAVYQYMCSQIAAGAVYGSIGHQASVQVESLQEQLNMVSKQRDEVALQLSVSQEQVKQYALSLANLQMVLEHFQQEEKAMYSVELEKQKQLVTEWKKKAEKVEGKLVTLQERLDEANAALDSASRLTEQLDLKEEQIEELKKQNELRKEMLDDVQKKLMDLVNSTEGKVDKVLMRNLFIGHFHTPKNKRREVLRLMGSILGIKREEMEQLLDEDQGGVTRWMTGWLGGGSKSVPNTPLRPHQRSLLNSSFSELFVKFLETESHPSIPPPKLSVHDMKPLDSPGRRKLATNEPENFKGSAGARAGRGADASPFIAPRSAAVPLVNPTALGPGGPGHLLLKPISDVLPTFTPLPVSLDNSAGVVLKDLLKQ</sequence>
<dbReference type="Proteomes" id="UP000694863">
    <property type="component" value="Unplaced"/>
</dbReference>
<evidence type="ECO:0000313" key="2">
    <source>
        <dbReference type="RefSeq" id="XP_045144053.1"/>
    </source>
</evidence>
<keyword evidence="2" id="KW-0675">Receptor</keyword>
<protein>
    <submittedName>
        <fullName evidence="2">Thyroid receptor-interacting protein 11</fullName>
    </submittedName>
</protein>
<name>A0AC55CX30_ECHTE</name>
<reference evidence="2" key="1">
    <citation type="submission" date="2025-08" db="UniProtKB">
        <authorList>
            <consortium name="RefSeq"/>
        </authorList>
    </citation>
    <scope>IDENTIFICATION</scope>
</reference>
<dbReference type="RefSeq" id="XP_045144053.1">
    <property type="nucleotide sequence ID" value="XM_045288118.1"/>
</dbReference>
<evidence type="ECO:0000313" key="1">
    <source>
        <dbReference type="Proteomes" id="UP000694863"/>
    </source>
</evidence>
<proteinExistence type="predicted"/>
<organism evidence="1 2">
    <name type="scientific">Echinops telfairi</name>
    <name type="common">Lesser hedgehog tenrec</name>
    <dbReference type="NCBI Taxonomy" id="9371"/>
    <lineage>
        <taxon>Eukaryota</taxon>
        <taxon>Metazoa</taxon>
        <taxon>Chordata</taxon>
        <taxon>Craniata</taxon>
        <taxon>Vertebrata</taxon>
        <taxon>Euteleostomi</taxon>
        <taxon>Mammalia</taxon>
        <taxon>Eutheria</taxon>
        <taxon>Afrotheria</taxon>
        <taxon>Tenrecidae</taxon>
        <taxon>Tenrecinae</taxon>
        <taxon>Echinops</taxon>
    </lineage>
</organism>
<accession>A0AC55CX30</accession>
<gene>
    <name evidence="2" type="primary">TRIP11</name>
</gene>
<keyword evidence="1" id="KW-1185">Reference proteome</keyword>